<reference evidence="2" key="1">
    <citation type="submission" date="2023-04" db="EMBL/GenBank/DDBJ databases">
        <authorList>
            <person name="Vijverberg K."/>
            <person name="Xiong W."/>
            <person name="Schranz E."/>
        </authorList>
    </citation>
    <scope>NUCLEOTIDE SEQUENCE</scope>
</reference>
<dbReference type="AlphaFoldDB" id="A0AA36EF34"/>
<feature type="compositionally biased region" description="Low complexity" evidence="1">
    <location>
        <begin position="10"/>
        <end position="19"/>
    </location>
</feature>
<name>A0AA36EF34_LACSI</name>
<protein>
    <submittedName>
        <fullName evidence="2">Uncharacterized protein</fullName>
    </submittedName>
</protein>
<dbReference type="EMBL" id="OX465083">
    <property type="protein sequence ID" value="CAI9293784.1"/>
    <property type="molecule type" value="Genomic_DNA"/>
</dbReference>
<evidence type="ECO:0000256" key="1">
    <source>
        <dbReference type="SAM" id="MobiDB-lite"/>
    </source>
</evidence>
<organism evidence="2 3">
    <name type="scientific">Lactuca saligna</name>
    <name type="common">Willowleaf lettuce</name>
    <dbReference type="NCBI Taxonomy" id="75948"/>
    <lineage>
        <taxon>Eukaryota</taxon>
        <taxon>Viridiplantae</taxon>
        <taxon>Streptophyta</taxon>
        <taxon>Embryophyta</taxon>
        <taxon>Tracheophyta</taxon>
        <taxon>Spermatophyta</taxon>
        <taxon>Magnoliopsida</taxon>
        <taxon>eudicotyledons</taxon>
        <taxon>Gunneridae</taxon>
        <taxon>Pentapetalae</taxon>
        <taxon>asterids</taxon>
        <taxon>campanulids</taxon>
        <taxon>Asterales</taxon>
        <taxon>Asteraceae</taxon>
        <taxon>Cichorioideae</taxon>
        <taxon>Cichorieae</taxon>
        <taxon>Lactucinae</taxon>
        <taxon>Lactuca</taxon>
    </lineage>
</organism>
<evidence type="ECO:0000313" key="2">
    <source>
        <dbReference type="EMBL" id="CAI9293784.1"/>
    </source>
</evidence>
<evidence type="ECO:0000313" key="3">
    <source>
        <dbReference type="Proteomes" id="UP001177003"/>
    </source>
</evidence>
<proteinExistence type="predicted"/>
<dbReference type="Proteomes" id="UP001177003">
    <property type="component" value="Chromosome 7"/>
</dbReference>
<accession>A0AA36EF34</accession>
<gene>
    <name evidence="2" type="ORF">LSALG_LOCUS32794</name>
</gene>
<feature type="region of interest" description="Disordered" evidence="1">
    <location>
        <begin position="1"/>
        <end position="38"/>
    </location>
</feature>
<keyword evidence="3" id="KW-1185">Reference proteome</keyword>
<sequence length="115" mass="12940">MKKGSKKNVESSSKSSPPKVVKKSKKHEQSEPPPIVAKKLEATQVKAIVLPSNSGVFKKLKKKTHQSSPTYTVKSQVTQKWVIFREVQEPVSPASKKQIVEDMPKHVLKKKKKKL</sequence>